<keyword evidence="1" id="KW-1133">Transmembrane helix</keyword>
<feature type="transmembrane region" description="Helical" evidence="1">
    <location>
        <begin position="12"/>
        <end position="30"/>
    </location>
</feature>
<dbReference type="AlphaFoldDB" id="A0A1V5SG84"/>
<evidence type="ECO:0000313" key="2">
    <source>
        <dbReference type="EMBL" id="OQA53475.1"/>
    </source>
</evidence>
<feature type="transmembrane region" description="Helical" evidence="1">
    <location>
        <begin position="36"/>
        <end position="56"/>
    </location>
</feature>
<comment type="caution">
    <text evidence="2">The sequence shown here is derived from an EMBL/GenBank/DDBJ whole genome shotgun (WGS) entry which is preliminary data.</text>
</comment>
<sequence length="146" mass="15214">MTSLGMCGAKEGAIVGAVLFVLALVLAMITGPRSEWVVPVLSGFVCLGAIAGVVLWRLCASGIIDRVIGALDPRDSLADEEGWNRRAEWRLVIFAAVVVGLVCAGGWTLMSPAPAVFVALRLIGSAIVLACAVSLAWSLCNRAYDG</sequence>
<keyword evidence="1" id="KW-0812">Transmembrane</keyword>
<feature type="transmembrane region" description="Helical" evidence="1">
    <location>
        <begin position="116"/>
        <end position="140"/>
    </location>
</feature>
<gene>
    <name evidence="2" type="ORF">BWY43_00006</name>
</gene>
<feature type="transmembrane region" description="Helical" evidence="1">
    <location>
        <begin position="91"/>
        <end position="110"/>
    </location>
</feature>
<dbReference type="EMBL" id="MWBO01000001">
    <property type="protein sequence ID" value="OQA53475.1"/>
    <property type="molecule type" value="Genomic_DNA"/>
</dbReference>
<accession>A0A1V5SG84</accession>
<reference evidence="2" key="1">
    <citation type="submission" date="2017-02" db="EMBL/GenBank/DDBJ databases">
        <title>Delving into the versatile metabolic prowess of the omnipresent phylum Bacteroidetes.</title>
        <authorList>
            <person name="Nobu M.K."/>
            <person name="Mei R."/>
            <person name="Narihiro T."/>
            <person name="Kuroda K."/>
            <person name="Liu W.-T."/>
        </authorList>
    </citation>
    <scope>NUCLEOTIDE SEQUENCE</scope>
    <source>
        <strain evidence="2">ADurb.Bin280</strain>
    </source>
</reference>
<proteinExistence type="predicted"/>
<keyword evidence="1" id="KW-0472">Membrane</keyword>
<dbReference type="Proteomes" id="UP000485367">
    <property type="component" value="Unassembled WGS sequence"/>
</dbReference>
<organism evidence="2">
    <name type="scientific">candidate division WS2 bacterium ADurb.Bin280</name>
    <dbReference type="NCBI Taxonomy" id="1852829"/>
    <lineage>
        <taxon>Bacteria</taxon>
        <taxon>candidate division WS2</taxon>
    </lineage>
</organism>
<protein>
    <submittedName>
        <fullName evidence="2">Uncharacterized protein</fullName>
    </submittedName>
</protein>
<name>A0A1V5SG84_9BACT</name>
<evidence type="ECO:0000256" key="1">
    <source>
        <dbReference type="SAM" id="Phobius"/>
    </source>
</evidence>